<evidence type="ECO:0000256" key="1">
    <source>
        <dbReference type="ARBA" id="ARBA00035885"/>
    </source>
</evidence>
<accession>A0ABX0NAY6</accession>
<feature type="domain" description="Macro" evidence="2">
    <location>
        <begin position="1"/>
        <end position="155"/>
    </location>
</feature>
<organism evidence="3 4">
    <name type="scientific">Massilia frigida</name>
    <dbReference type="NCBI Taxonomy" id="2609281"/>
    <lineage>
        <taxon>Bacteria</taxon>
        <taxon>Pseudomonadati</taxon>
        <taxon>Pseudomonadota</taxon>
        <taxon>Betaproteobacteria</taxon>
        <taxon>Burkholderiales</taxon>
        <taxon>Oxalobacteraceae</taxon>
        <taxon>Telluria group</taxon>
        <taxon>Massilia</taxon>
    </lineage>
</organism>
<gene>
    <name evidence="3" type="ORF">F2P44_25480</name>
</gene>
<keyword evidence="4" id="KW-1185">Reference proteome</keyword>
<dbReference type="Proteomes" id="UP000621455">
    <property type="component" value="Unassembled WGS sequence"/>
</dbReference>
<dbReference type="InterPro" id="IPR050892">
    <property type="entry name" value="ADP-ribose_metab_enzymes"/>
</dbReference>
<dbReference type="InterPro" id="IPR002589">
    <property type="entry name" value="Macro_dom"/>
</dbReference>
<dbReference type="PANTHER" id="PTHR12521">
    <property type="entry name" value="PROTEIN C6ORF130"/>
    <property type="match status" value="1"/>
</dbReference>
<reference evidence="3 4" key="1">
    <citation type="submission" date="2019-10" db="EMBL/GenBank/DDBJ databases">
        <title>Taxonomy of Antarctic Massilia spp.: description of Massilia rubra sp. nov., Massilia aquatica sp. nov., Massilia mucilaginosa sp. nov., Massilia frigida sp. nov. isolated from streams, lakes and regoliths.</title>
        <authorList>
            <person name="Holochova P."/>
            <person name="Sedlacek I."/>
            <person name="Kralova S."/>
            <person name="Maslanova I."/>
            <person name="Busse H.-J."/>
            <person name="Stankova E."/>
            <person name="Vrbovska V."/>
            <person name="Kovarovic V."/>
            <person name="Bartak M."/>
            <person name="Svec P."/>
            <person name="Pantucek R."/>
        </authorList>
    </citation>
    <scope>NUCLEOTIDE SEQUENCE [LARGE SCALE GENOMIC DNA]</scope>
    <source>
        <strain evidence="3 4">CCM 8695</strain>
    </source>
</reference>
<comment type="catalytic activity">
    <reaction evidence="1">
        <text>an N-(ADP-alpha-D-ribosyl)-thymidine in DNA + H2O = a thymidine in DNA + ADP-D-ribose</text>
        <dbReference type="Rhea" id="RHEA:71655"/>
        <dbReference type="Rhea" id="RHEA-COMP:13556"/>
        <dbReference type="Rhea" id="RHEA-COMP:18051"/>
        <dbReference type="ChEBI" id="CHEBI:15377"/>
        <dbReference type="ChEBI" id="CHEBI:57967"/>
        <dbReference type="ChEBI" id="CHEBI:137386"/>
        <dbReference type="ChEBI" id="CHEBI:191199"/>
    </reaction>
    <physiologicalReaction direction="left-to-right" evidence="1">
        <dbReference type="Rhea" id="RHEA:71656"/>
    </physiologicalReaction>
</comment>
<dbReference type="PROSITE" id="PS51154">
    <property type="entry name" value="MACRO"/>
    <property type="match status" value="1"/>
</dbReference>
<evidence type="ECO:0000313" key="4">
    <source>
        <dbReference type="Proteomes" id="UP000621455"/>
    </source>
</evidence>
<dbReference type="RefSeq" id="WP_167090869.1">
    <property type="nucleotide sequence ID" value="NZ_WHJG01000035.1"/>
</dbReference>
<evidence type="ECO:0000259" key="2">
    <source>
        <dbReference type="PROSITE" id="PS51154"/>
    </source>
</evidence>
<dbReference type="SUPFAM" id="SSF52949">
    <property type="entry name" value="Macro domain-like"/>
    <property type="match status" value="1"/>
</dbReference>
<dbReference type="EMBL" id="WHJG01000035">
    <property type="protein sequence ID" value="NHZ82605.1"/>
    <property type="molecule type" value="Genomic_DNA"/>
</dbReference>
<dbReference type="InterPro" id="IPR043472">
    <property type="entry name" value="Macro_dom-like"/>
</dbReference>
<dbReference type="Pfam" id="PF01661">
    <property type="entry name" value="Macro"/>
    <property type="match status" value="1"/>
</dbReference>
<dbReference type="Gene3D" id="3.40.220.10">
    <property type="entry name" value="Leucine Aminopeptidase, subunit E, domain 1"/>
    <property type="match status" value="1"/>
</dbReference>
<dbReference type="PANTHER" id="PTHR12521:SF0">
    <property type="entry name" value="ADP-RIBOSE GLYCOHYDROLASE OARD1"/>
    <property type="match status" value="1"/>
</dbReference>
<evidence type="ECO:0000313" key="3">
    <source>
        <dbReference type="EMBL" id="NHZ82605.1"/>
    </source>
</evidence>
<sequence length="155" mass="16973">MKILTGDLLQLALDGTVDVIVHGCNCQCQMGKGIALSIKRLFPEAFAADQATAKGDMSKLGTISVAEIDRNGRKFFIVNGYTQYHWRGDGNKADYAAIRLVMKAVKSRFTGKRIGYPKIGAGLAGGDWARIVPIIEEELDGEDHRFVEFVPEARA</sequence>
<protein>
    <submittedName>
        <fullName evidence="3">Phosphatase</fullName>
    </submittedName>
</protein>
<comment type="caution">
    <text evidence="3">The sequence shown here is derived from an EMBL/GenBank/DDBJ whole genome shotgun (WGS) entry which is preliminary data.</text>
</comment>
<name>A0ABX0NAY6_9BURK</name>
<dbReference type="SMART" id="SM00506">
    <property type="entry name" value="A1pp"/>
    <property type="match status" value="1"/>
</dbReference>
<proteinExistence type="predicted"/>